<dbReference type="EMBL" id="CP002002">
    <property type="protein sequence ID" value="AEO05057.1"/>
    <property type="molecule type" value="Genomic_DNA"/>
</dbReference>
<keyword evidence="2 5" id="KW-0963">Cytoplasm</keyword>
<dbReference type="InterPro" id="IPR036901">
    <property type="entry name" value="Asp/Orn_carbamoylTrfase_sf"/>
</dbReference>
<evidence type="ECO:0000256" key="1">
    <source>
        <dbReference type="ARBA" id="ARBA00003822"/>
    </source>
</evidence>
<feature type="binding site" evidence="5">
    <location>
        <position position="105"/>
    </location>
    <ligand>
        <name>carbamoyl phosphate</name>
        <dbReference type="ChEBI" id="CHEBI:58228"/>
    </ligand>
</feature>
<dbReference type="GO" id="GO:0004585">
    <property type="term" value="F:ornithine carbamoyltransferase activity"/>
    <property type="evidence" value="ECO:0007669"/>
    <property type="project" value="UniProtKB-UniRule"/>
</dbReference>
<dbReference type="PANTHER" id="PTHR45753">
    <property type="entry name" value="ORNITHINE CARBAMOYLTRANSFERASE, MITOCHONDRIAL"/>
    <property type="match status" value="1"/>
</dbReference>
<feature type="domain" description="Aspartate/ornithine carbamoyltransferase Asp/Orn-binding" evidence="6">
    <location>
        <begin position="155"/>
        <end position="310"/>
    </location>
</feature>
<evidence type="ECO:0000256" key="3">
    <source>
        <dbReference type="ARBA" id="ARBA00022679"/>
    </source>
</evidence>
<evidence type="ECO:0000313" key="8">
    <source>
        <dbReference type="EMBL" id="AEO05057.1"/>
    </source>
</evidence>
<proteinExistence type="inferred from homology"/>
<dbReference type="GO" id="GO:0042450">
    <property type="term" value="P:L-arginine biosynthetic process via ornithine"/>
    <property type="evidence" value="ECO:0007669"/>
    <property type="project" value="UniProtKB-UniRule"/>
</dbReference>
<dbReference type="NCBIfam" id="TIGR00658">
    <property type="entry name" value="orni_carb_tr"/>
    <property type="match status" value="1"/>
</dbReference>
<dbReference type="GO" id="GO:0019240">
    <property type="term" value="P:citrulline biosynthetic process"/>
    <property type="evidence" value="ECO:0007669"/>
    <property type="project" value="TreeGrafter"/>
</dbReference>
<dbReference type="InterPro" id="IPR006131">
    <property type="entry name" value="Asp_carbamoyltransf_Asp/Orn-bd"/>
</dbReference>
<dbReference type="InterPro" id="IPR006130">
    <property type="entry name" value="Asp/Orn_carbamoylTrfase"/>
</dbReference>
<organism evidence="8 9">
    <name type="scientific">Listeria monocytogenes serotype 1/2a (strain 10403S)</name>
    <dbReference type="NCBI Taxonomy" id="393133"/>
    <lineage>
        <taxon>Bacteria</taxon>
        <taxon>Bacillati</taxon>
        <taxon>Bacillota</taxon>
        <taxon>Bacilli</taxon>
        <taxon>Bacillales</taxon>
        <taxon>Listeriaceae</taxon>
        <taxon>Listeria</taxon>
    </lineage>
</organism>
<dbReference type="PANTHER" id="PTHR45753:SF3">
    <property type="entry name" value="ORNITHINE TRANSCARBAMYLASE, MITOCHONDRIAL"/>
    <property type="match status" value="1"/>
</dbReference>
<dbReference type="InterPro" id="IPR006132">
    <property type="entry name" value="Asp/Orn_carbamoyltranf_P-bd"/>
</dbReference>
<dbReference type="InterPro" id="IPR024903">
    <property type="entry name" value="PtcA"/>
</dbReference>
<evidence type="ECO:0000259" key="6">
    <source>
        <dbReference type="Pfam" id="PF00185"/>
    </source>
</evidence>
<feature type="domain" description="Aspartate/ornithine carbamoyltransferase carbamoyl-P binding" evidence="7">
    <location>
        <begin position="5"/>
        <end position="145"/>
    </location>
</feature>
<dbReference type="HOGENOM" id="CLU_043846_3_1_9"/>
<evidence type="ECO:0000256" key="4">
    <source>
        <dbReference type="ARBA" id="ARBA00023115"/>
    </source>
</evidence>
<dbReference type="KEGG" id="lmt:LMRG_02465"/>
<feature type="site" description="Important for structural integrity" evidence="5">
    <location>
        <position position="29"/>
    </location>
</feature>
<dbReference type="NCBIfam" id="TIGR04384">
    <property type="entry name" value="putr_carbamoyl"/>
    <property type="match status" value="1"/>
</dbReference>
<keyword evidence="3 5" id="KW-0808">Transferase</keyword>
<dbReference type="GO" id="GO:0016597">
    <property type="term" value="F:amino acid binding"/>
    <property type="evidence" value="ECO:0007669"/>
    <property type="project" value="InterPro"/>
</dbReference>
<dbReference type="Proteomes" id="UP000001288">
    <property type="component" value="Chromosome"/>
</dbReference>
<dbReference type="SMR" id="A0A0H3GCE8"/>
<gene>
    <name evidence="5" type="primary">ptcA</name>
    <name evidence="8" type="ordered locus">LMRG_02465</name>
</gene>
<dbReference type="Pfam" id="PF02729">
    <property type="entry name" value="OTCace_N"/>
    <property type="match status" value="1"/>
</dbReference>
<feature type="site" description="Important for structural integrity" evidence="5">
    <location>
        <position position="145"/>
    </location>
</feature>
<accession>A0A0H3GCE8</accession>
<dbReference type="PRINTS" id="PR00102">
    <property type="entry name" value="OTCASE"/>
</dbReference>
<dbReference type="RefSeq" id="WP_003721659.1">
    <property type="nucleotide sequence ID" value="NC_017544.1"/>
</dbReference>
<comment type="subcellular location">
    <subcellularLocation>
        <location evidence="5">Cytoplasm</location>
    </subcellularLocation>
</comment>
<keyword evidence="4 5" id="KW-0620">Polyamine biosynthesis</keyword>
<dbReference type="EC" id="2.1.3.6" evidence="5"/>
<comment type="pathway">
    <text evidence="5">Amine and polyamine biosynthesis; putrescine biosynthesis via agmatine pathway; putrescine from N-carbamoylputrescine (transferase route): step 1/1.</text>
</comment>
<dbReference type="GO" id="GO:0033390">
    <property type="term" value="P:putrescine biosynthetic process from arginine via N-carbamoylputrescine"/>
    <property type="evidence" value="ECO:0007669"/>
    <property type="project" value="UniProtKB-UniRule"/>
</dbReference>
<dbReference type="FunFam" id="3.40.50.1370:FF:000008">
    <property type="entry name" value="Ornithine carbamoyltransferase"/>
    <property type="match status" value="1"/>
</dbReference>
<comment type="subunit">
    <text evidence="5">Homotrimer.</text>
</comment>
<dbReference type="GO" id="GO:0005737">
    <property type="term" value="C:cytoplasm"/>
    <property type="evidence" value="ECO:0007669"/>
    <property type="project" value="UniProtKB-SubCell"/>
</dbReference>
<dbReference type="Gene3D" id="3.40.50.1370">
    <property type="entry name" value="Aspartate/ornithine carbamoyltransferase"/>
    <property type="match status" value="2"/>
</dbReference>
<dbReference type="GO" id="GO:0050231">
    <property type="term" value="F:putrescine carbamoyltransferase activity"/>
    <property type="evidence" value="ECO:0007669"/>
    <property type="project" value="UniProtKB-UniRule"/>
</dbReference>
<comment type="function">
    <text evidence="5">Catalyzes the phosphorolysis of N-carbamoylputrescine to form carbamoyl phosphate and putrescine. Is involved in the degradation pathway of the polyamine agmatine.</text>
</comment>
<evidence type="ECO:0000259" key="7">
    <source>
        <dbReference type="Pfam" id="PF02729"/>
    </source>
</evidence>
<dbReference type="NCBIfam" id="NF001986">
    <property type="entry name" value="PRK00779.1"/>
    <property type="match status" value="1"/>
</dbReference>
<evidence type="ECO:0000313" key="9">
    <source>
        <dbReference type="Proteomes" id="UP000001288"/>
    </source>
</evidence>
<comment type="catalytic activity">
    <reaction evidence="5">
        <text>carbamoyl phosphate + putrescine = N-carbamoylputrescine + phosphate + H(+)</text>
        <dbReference type="Rhea" id="RHEA:21936"/>
        <dbReference type="ChEBI" id="CHEBI:15378"/>
        <dbReference type="ChEBI" id="CHEBI:43474"/>
        <dbReference type="ChEBI" id="CHEBI:58228"/>
        <dbReference type="ChEBI" id="CHEBI:58318"/>
        <dbReference type="ChEBI" id="CHEBI:326268"/>
        <dbReference type="EC" id="2.1.3.6"/>
    </reaction>
</comment>
<dbReference type="HAMAP" id="MF_02102">
    <property type="entry name" value="PTCase"/>
    <property type="match status" value="1"/>
</dbReference>
<name>A0A0H3GCE8_LISM4</name>
<dbReference type="InterPro" id="IPR002292">
    <property type="entry name" value="Orn/put_carbamltrans"/>
</dbReference>
<evidence type="ECO:0000256" key="2">
    <source>
        <dbReference type="ARBA" id="ARBA00022490"/>
    </source>
</evidence>
<dbReference type="Pfam" id="PF00185">
    <property type="entry name" value="OTCace"/>
    <property type="match status" value="1"/>
</dbReference>
<protein>
    <recommendedName>
        <fullName evidence="5">Putrescine carbamoyltransferase</fullName>
        <shortName evidence="5">PTC</shortName>
        <shortName evidence="5">PTCase</shortName>
        <ecNumber evidence="5">2.1.3.6</ecNumber>
    </recommendedName>
    <alternativeName>
        <fullName evidence="5">Putrescine transcarbamoylase</fullName>
    </alternativeName>
    <alternativeName>
        <fullName evidence="5">Putrescine transcarbamylase</fullName>
    </alternativeName>
</protein>
<evidence type="ECO:0000256" key="5">
    <source>
        <dbReference type="HAMAP-Rule" id="MF_02102"/>
    </source>
</evidence>
<comment type="function">
    <text evidence="1">Reversibly catalyzes the transfer of the carbamoyl group from carbamoyl phosphate (CP) to the N(epsilon) atom of ornithine (ORN) to produce L-citrulline.</text>
</comment>
<dbReference type="AlphaFoldDB" id="A0A0H3GCE8"/>
<dbReference type="UniPathway" id="UPA00534">
    <property type="reaction ID" value="UER00941"/>
</dbReference>
<feature type="binding site" evidence="5">
    <location>
        <position position="132"/>
    </location>
    <ligand>
        <name>carbamoyl phosphate</name>
        <dbReference type="ChEBI" id="CHEBI:58228"/>
    </ligand>
</feature>
<comment type="similarity">
    <text evidence="5">Belongs to the aspartate/ornithine carbamoyltransferase superfamily. PTCase family.</text>
</comment>
<feature type="binding site" evidence="5">
    <location>
        <begin position="54"/>
        <end position="58"/>
    </location>
    <ligand>
        <name>carbamoyl phosphate</name>
        <dbReference type="ChEBI" id="CHEBI:58228"/>
    </ligand>
</feature>
<dbReference type="SUPFAM" id="SSF53671">
    <property type="entry name" value="Aspartate/ornithine carbamoyltransferase"/>
    <property type="match status" value="1"/>
</dbReference>
<sequence length="341" mass="38428">MNKKRDFIDTKDFSKEEILFMIEIGRKMKESIKNGHYPQLLKHKTLGMIFEQSSTRTRVSFETAMTQLGGHAQYLAPGQIQLGGHESVGDTAKVLSRLVDILMARVERHQTVVELANTAAIPVINGMSDYNHPTQELGDAITMFEHLPKGKKIEDCKIVFVGDATQVCASTMFMATKLGMDFVQFGPKGFQLREEHLKVAEENCEVSGGSYLITEDVDIALKDADFIYTDVWYGLYEAELSEEERMKTFYPKYQVNKELISKAAPHVKFMHCLPATRGEEVTDEVLDAPYSVVIDEAENRLTAMRALLVYFMNPYVKEAGFAVAEKYDAELELLLRNGAGL</sequence>
<dbReference type="PRINTS" id="PR00100">
    <property type="entry name" value="AOTCASE"/>
</dbReference>
<reference evidence="9" key="1">
    <citation type="submission" date="2010-04" db="EMBL/GenBank/DDBJ databases">
        <title>The genome sequence of Listeria monocytogenes strain 10403S.</title>
        <authorList>
            <consortium name="The Broad Institute Genome Sequencing Platform"/>
            <consortium name="The Broad Institute Genome Sequencing Center for Infectious Disease."/>
            <person name="Borowsky M."/>
            <person name="Borodovsky M."/>
            <person name="Young S.K."/>
            <person name="Zeng Q."/>
            <person name="Koehrsen M."/>
            <person name="Fitzgerald M."/>
            <person name="Wiedmann M."/>
            <person name="Swaminathan B."/>
            <person name="Lauer P."/>
            <person name="Portnoy D."/>
            <person name="Cossart P."/>
            <person name="Buchrieser C."/>
            <person name="Higgins D."/>
            <person name="Abouelleil A."/>
            <person name="Alvarado L."/>
            <person name="Arachchi H.M."/>
            <person name="Berlin A."/>
            <person name="Borenstein D."/>
            <person name="Brown A."/>
            <person name="Chapman S.B."/>
            <person name="Chen Z."/>
            <person name="Dunbar C.D."/>
            <person name="Engels R."/>
            <person name="Freedman E."/>
            <person name="Gearin G."/>
            <person name="Gellesch M."/>
            <person name="Goldberg J."/>
            <person name="Griggs A."/>
            <person name="Gujja S."/>
            <person name="Heilman E."/>
            <person name="Heiman D."/>
            <person name="Howarth C."/>
            <person name="Jen D."/>
            <person name="Larson L."/>
            <person name="Lui A."/>
            <person name="MacDonald J."/>
            <person name="Mehta T."/>
            <person name="Montmayeur A."/>
            <person name="Neiman D."/>
            <person name="Park D."/>
            <person name="Pearson M."/>
            <person name="Priest M."/>
            <person name="Richards J."/>
            <person name="Roberts A."/>
            <person name="Saif S."/>
            <person name="Shea T."/>
            <person name="Shenoy N."/>
            <person name="Sisk P."/>
            <person name="Stolte C."/>
            <person name="Sykes S."/>
            <person name="Walk T."/>
            <person name="White J."/>
            <person name="Yandava C."/>
            <person name="Haas B."/>
            <person name="Nusbaum C."/>
            <person name="Birren B."/>
        </authorList>
    </citation>
    <scope>NUCLEOTIDE SEQUENCE [LARGE SCALE GENOMIC DNA]</scope>
    <source>
        <strain evidence="9">10403S</strain>
    </source>
</reference>
<feature type="binding site" evidence="5">
    <location>
        <begin position="271"/>
        <end position="274"/>
    </location>
    <ligand>
        <name>putrescine</name>
        <dbReference type="ChEBI" id="CHEBI:326268"/>
    </ligand>
</feature>